<dbReference type="Proteomes" id="UP001190926">
    <property type="component" value="Unassembled WGS sequence"/>
</dbReference>
<evidence type="ECO:0000313" key="3">
    <source>
        <dbReference type="EMBL" id="KAH6834150.1"/>
    </source>
</evidence>
<protein>
    <submittedName>
        <fullName evidence="3">Polynucleotidyl transferase</fullName>
    </submittedName>
</protein>
<organism evidence="3 4">
    <name type="scientific">Perilla frutescens var. hirtella</name>
    <name type="common">Perilla citriodora</name>
    <name type="synonym">Perilla setoyensis</name>
    <dbReference type="NCBI Taxonomy" id="608512"/>
    <lineage>
        <taxon>Eukaryota</taxon>
        <taxon>Viridiplantae</taxon>
        <taxon>Streptophyta</taxon>
        <taxon>Embryophyta</taxon>
        <taxon>Tracheophyta</taxon>
        <taxon>Spermatophyta</taxon>
        <taxon>Magnoliopsida</taxon>
        <taxon>eudicotyledons</taxon>
        <taxon>Gunneridae</taxon>
        <taxon>Pentapetalae</taxon>
        <taxon>asterids</taxon>
        <taxon>lamiids</taxon>
        <taxon>Lamiales</taxon>
        <taxon>Lamiaceae</taxon>
        <taxon>Nepetoideae</taxon>
        <taxon>Elsholtzieae</taxon>
        <taxon>Perilla</taxon>
    </lineage>
</organism>
<dbReference type="GO" id="GO:0004523">
    <property type="term" value="F:RNA-DNA hybrid ribonuclease activity"/>
    <property type="evidence" value="ECO:0007669"/>
    <property type="project" value="InterPro"/>
</dbReference>
<dbReference type="AlphaFoldDB" id="A0AAD4JJF3"/>
<accession>A0AAD4JJF3</accession>
<feature type="signal peptide" evidence="1">
    <location>
        <begin position="1"/>
        <end position="18"/>
    </location>
</feature>
<dbReference type="SUPFAM" id="SSF53098">
    <property type="entry name" value="Ribonuclease H-like"/>
    <property type="match status" value="1"/>
</dbReference>
<reference evidence="3 4" key="1">
    <citation type="journal article" date="2021" name="Nat. Commun.">
        <title>Incipient diploidization of the medicinal plant Perilla within 10,000 years.</title>
        <authorList>
            <person name="Zhang Y."/>
            <person name="Shen Q."/>
            <person name="Leng L."/>
            <person name="Zhang D."/>
            <person name="Chen S."/>
            <person name="Shi Y."/>
            <person name="Ning Z."/>
            <person name="Chen S."/>
        </authorList>
    </citation>
    <scope>NUCLEOTIDE SEQUENCE [LARGE SCALE GENOMIC DNA]</scope>
    <source>
        <strain evidence="4">cv. PC099</strain>
    </source>
</reference>
<dbReference type="InterPro" id="IPR012337">
    <property type="entry name" value="RNaseH-like_sf"/>
</dbReference>
<dbReference type="CDD" id="cd06222">
    <property type="entry name" value="RNase_H_like"/>
    <property type="match status" value="1"/>
</dbReference>
<evidence type="ECO:0000256" key="1">
    <source>
        <dbReference type="SAM" id="SignalP"/>
    </source>
</evidence>
<keyword evidence="3" id="KW-0808">Transferase</keyword>
<evidence type="ECO:0000313" key="4">
    <source>
        <dbReference type="Proteomes" id="UP001190926"/>
    </source>
</evidence>
<dbReference type="Pfam" id="PF13456">
    <property type="entry name" value="RVT_3"/>
    <property type="match status" value="1"/>
</dbReference>
<gene>
    <name evidence="3" type="ORF">C2S53_018007</name>
</gene>
<keyword evidence="1" id="KW-0732">Signal</keyword>
<evidence type="ECO:0000259" key="2">
    <source>
        <dbReference type="Pfam" id="PF13456"/>
    </source>
</evidence>
<dbReference type="EMBL" id="SDAM02000053">
    <property type="protein sequence ID" value="KAH6834150.1"/>
    <property type="molecule type" value="Genomic_DNA"/>
</dbReference>
<dbReference type="GO" id="GO:0003676">
    <property type="term" value="F:nucleic acid binding"/>
    <property type="evidence" value="ECO:0007669"/>
    <property type="project" value="InterPro"/>
</dbReference>
<dbReference type="InterPro" id="IPR044730">
    <property type="entry name" value="RNase_H-like_dom_plant"/>
</dbReference>
<sequence length="115" mass="13255">MEFRSLLQGLLLLPQTASYVWIELDAAAVVSVITSNVRGSGQLKEVFSRLRLILRDRHVRVTHIHREGNPPADFLARLGHEVDRLHIFDAQTALRPLVSLVRMDQLGYPNFRFRR</sequence>
<dbReference type="GO" id="GO:0016740">
    <property type="term" value="F:transferase activity"/>
    <property type="evidence" value="ECO:0007669"/>
    <property type="project" value="UniProtKB-KW"/>
</dbReference>
<keyword evidence="4" id="KW-1185">Reference proteome</keyword>
<proteinExistence type="predicted"/>
<feature type="domain" description="RNase H type-1" evidence="2">
    <location>
        <begin position="2"/>
        <end position="77"/>
    </location>
</feature>
<name>A0AAD4JJF3_PERFH</name>
<dbReference type="InterPro" id="IPR002156">
    <property type="entry name" value="RNaseH_domain"/>
</dbReference>
<dbReference type="InterPro" id="IPR036397">
    <property type="entry name" value="RNaseH_sf"/>
</dbReference>
<comment type="caution">
    <text evidence="3">The sequence shown here is derived from an EMBL/GenBank/DDBJ whole genome shotgun (WGS) entry which is preliminary data.</text>
</comment>
<dbReference type="Gene3D" id="3.30.420.10">
    <property type="entry name" value="Ribonuclease H-like superfamily/Ribonuclease H"/>
    <property type="match status" value="1"/>
</dbReference>
<feature type="chain" id="PRO_5042262985" evidence="1">
    <location>
        <begin position="19"/>
        <end position="115"/>
    </location>
</feature>